<dbReference type="AlphaFoldDB" id="A0A5C6A8B7"/>
<organism evidence="1 2">
    <name type="scientific">Botrimarina colliarenosi</name>
    <dbReference type="NCBI Taxonomy" id="2528001"/>
    <lineage>
        <taxon>Bacteria</taxon>
        <taxon>Pseudomonadati</taxon>
        <taxon>Planctomycetota</taxon>
        <taxon>Planctomycetia</taxon>
        <taxon>Pirellulales</taxon>
        <taxon>Lacipirellulaceae</taxon>
        <taxon>Botrimarina</taxon>
    </lineage>
</organism>
<gene>
    <name evidence="1" type="ORF">Pla108_32930</name>
</gene>
<evidence type="ECO:0000313" key="2">
    <source>
        <dbReference type="Proteomes" id="UP000317421"/>
    </source>
</evidence>
<protein>
    <submittedName>
        <fullName evidence="1">Uncharacterized protein</fullName>
    </submittedName>
</protein>
<keyword evidence="2" id="KW-1185">Reference proteome</keyword>
<dbReference type="Proteomes" id="UP000317421">
    <property type="component" value="Unassembled WGS sequence"/>
</dbReference>
<comment type="caution">
    <text evidence="1">The sequence shown here is derived from an EMBL/GenBank/DDBJ whole genome shotgun (WGS) entry which is preliminary data.</text>
</comment>
<name>A0A5C6A8B7_9BACT</name>
<proteinExistence type="predicted"/>
<sequence length="95" mass="9762">MNGRLLSVLVLVGTLAALVIAATLVGPTTEEAGLDRSLPSIVSLADVSMSLATAPAAIQPPTSYGQRAIQQIVRRLADESAPYGSSQYGLAIAVR</sequence>
<evidence type="ECO:0000313" key="1">
    <source>
        <dbReference type="EMBL" id="TWT96204.1"/>
    </source>
</evidence>
<accession>A0A5C6A8B7</accession>
<dbReference type="EMBL" id="SJPR01000004">
    <property type="protein sequence ID" value="TWT96204.1"/>
    <property type="molecule type" value="Genomic_DNA"/>
</dbReference>
<reference evidence="1 2" key="1">
    <citation type="submission" date="2019-02" db="EMBL/GenBank/DDBJ databases">
        <title>Deep-cultivation of Planctomycetes and their phenomic and genomic characterization uncovers novel biology.</title>
        <authorList>
            <person name="Wiegand S."/>
            <person name="Jogler M."/>
            <person name="Boedeker C."/>
            <person name="Pinto D."/>
            <person name="Vollmers J."/>
            <person name="Rivas-Marin E."/>
            <person name="Kohn T."/>
            <person name="Peeters S.H."/>
            <person name="Heuer A."/>
            <person name="Rast P."/>
            <person name="Oberbeckmann S."/>
            <person name="Bunk B."/>
            <person name="Jeske O."/>
            <person name="Meyerdierks A."/>
            <person name="Storesund J.E."/>
            <person name="Kallscheuer N."/>
            <person name="Luecker S."/>
            <person name="Lage O.M."/>
            <person name="Pohl T."/>
            <person name="Merkel B.J."/>
            <person name="Hornburger P."/>
            <person name="Mueller R.-W."/>
            <person name="Bruemmer F."/>
            <person name="Labrenz M."/>
            <person name="Spormann A.M."/>
            <person name="Op Den Camp H."/>
            <person name="Overmann J."/>
            <person name="Amann R."/>
            <person name="Jetten M.S.M."/>
            <person name="Mascher T."/>
            <person name="Medema M.H."/>
            <person name="Devos D.P."/>
            <person name="Kaster A.-K."/>
            <person name="Ovreas L."/>
            <person name="Rohde M."/>
            <person name="Galperin M.Y."/>
            <person name="Jogler C."/>
        </authorList>
    </citation>
    <scope>NUCLEOTIDE SEQUENCE [LARGE SCALE GENOMIC DNA]</scope>
    <source>
        <strain evidence="1 2">Pla108</strain>
    </source>
</reference>
<dbReference type="RefSeq" id="WP_146445986.1">
    <property type="nucleotide sequence ID" value="NZ_SJPR01000004.1"/>
</dbReference>